<proteinExistence type="predicted"/>
<protein>
    <recommendedName>
        <fullName evidence="8">WD repeat protein mio zinc-ribbon like domain-containing protein</fullName>
    </recommendedName>
</protein>
<evidence type="ECO:0000259" key="4">
    <source>
        <dbReference type="Pfam" id="PF17034"/>
    </source>
</evidence>
<name>A0AAD5S8A4_9FUNG</name>
<evidence type="ECO:0000259" key="5">
    <source>
        <dbReference type="Pfam" id="PF21719"/>
    </source>
</evidence>
<keyword evidence="2" id="KW-0677">Repeat</keyword>
<dbReference type="InterPro" id="IPR031488">
    <property type="entry name" value="Zn_ribbon_mio"/>
</dbReference>
<feature type="region of interest" description="Disordered" evidence="3">
    <location>
        <begin position="87"/>
        <end position="112"/>
    </location>
</feature>
<dbReference type="PANTHER" id="PTHR16453">
    <property type="entry name" value="WD40 DOMAIN-CONTAINING PROTEIN MIO FAMILY MEMBER"/>
    <property type="match status" value="1"/>
</dbReference>
<sequence length="531" mass="58612">MSHAAALAGDVGVVMKERVLRGYSMDPERNQQVLSDEDAHLKELWKWIGQIKSLSSRGRMRIHSKDYSAQGVLAVVRDMLASPAHPKPYILPPRDGASTPVPGQTSSTDQKTNTSLPFVTYTNYYRQLALLICGWEFHGDKSSEKLLEQVLSSMESAGEYEKAAGWALIHSSSLTRAIQALNKSNSERLKLVATALAGYASMPTETPSSTLWQEMCKSLSTELQDPYLRSMFALIASNGDWNVVLQEEGLSIRDRVGVALRFLDDDALLTYLNDLAASKVAEGNVAGLPLTGLTPMGVDLFESYVDRTGDVQTASFALSMVSPRRFTDPRVDDWVENYRVLLDRWQLYHPRAQFDIARRKYVAGDPFLNQPPPANAPFNSSVPAQIYVRCNFCNQSVGNEPFGSPRNGKGQLAGAVAPVGVAGLVLGPGKQKITSCPNCRKPLPRCALCLLHMGTPAENLHSFNRRPVAPSGESAAETALERDRSNPSGFDLWFTWCQTCRHGGHAIHILQWFEKHQECPVSDCKCRCQQV</sequence>
<feature type="compositionally biased region" description="Polar residues" evidence="3">
    <location>
        <begin position="101"/>
        <end position="112"/>
    </location>
</feature>
<keyword evidence="7" id="KW-1185">Reference proteome</keyword>
<feature type="region of interest" description="Disordered" evidence="3">
    <location>
        <begin position="464"/>
        <end position="485"/>
    </location>
</feature>
<dbReference type="Proteomes" id="UP001212841">
    <property type="component" value="Unassembled WGS sequence"/>
</dbReference>
<dbReference type="PANTHER" id="PTHR16453:SF9">
    <property type="entry name" value="GATOR COMPLEX PROTEIN MIOS"/>
    <property type="match status" value="1"/>
</dbReference>
<dbReference type="AlphaFoldDB" id="A0AAD5S8A4"/>
<accession>A0AAD5S8A4</accession>
<evidence type="ECO:0000256" key="2">
    <source>
        <dbReference type="ARBA" id="ARBA00022737"/>
    </source>
</evidence>
<keyword evidence="1" id="KW-0853">WD repeat</keyword>
<feature type="domain" description="MIOS-like alpha-solenoid" evidence="5">
    <location>
        <begin position="15"/>
        <end position="262"/>
    </location>
</feature>
<evidence type="ECO:0000313" key="7">
    <source>
        <dbReference type="Proteomes" id="UP001212841"/>
    </source>
</evidence>
<evidence type="ECO:0008006" key="8">
    <source>
        <dbReference type="Google" id="ProtNLM"/>
    </source>
</evidence>
<dbReference type="Pfam" id="PF17034">
    <property type="entry name" value="zinc_ribbon_16"/>
    <property type="match status" value="1"/>
</dbReference>
<gene>
    <name evidence="6" type="ORF">HK097_000610</name>
</gene>
<dbReference type="CDD" id="cd16691">
    <property type="entry name" value="mRING-H2-C3H3C2_Mio"/>
    <property type="match status" value="1"/>
</dbReference>
<feature type="domain" description="GATOR2 complex protein MIO zinc-ribbon like" evidence="4">
    <location>
        <begin position="390"/>
        <end position="530"/>
    </location>
</feature>
<dbReference type="Pfam" id="PF21719">
    <property type="entry name" value="MIOS_a-sol"/>
    <property type="match status" value="1"/>
</dbReference>
<evidence type="ECO:0000256" key="1">
    <source>
        <dbReference type="ARBA" id="ARBA00022574"/>
    </source>
</evidence>
<dbReference type="InterPro" id="IPR049092">
    <property type="entry name" value="MIOS_a-sol"/>
</dbReference>
<dbReference type="GO" id="GO:1904263">
    <property type="term" value="P:positive regulation of TORC1 signaling"/>
    <property type="evidence" value="ECO:0007669"/>
    <property type="project" value="TreeGrafter"/>
</dbReference>
<dbReference type="EMBL" id="JADGJD010001109">
    <property type="protein sequence ID" value="KAJ3046714.1"/>
    <property type="molecule type" value="Genomic_DNA"/>
</dbReference>
<organism evidence="6 7">
    <name type="scientific">Rhizophlyctis rosea</name>
    <dbReference type="NCBI Taxonomy" id="64517"/>
    <lineage>
        <taxon>Eukaryota</taxon>
        <taxon>Fungi</taxon>
        <taxon>Fungi incertae sedis</taxon>
        <taxon>Chytridiomycota</taxon>
        <taxon>Chytridiomycota incertae sedis</taxon>
        <taxon>Chytridiomycetes</taxon>
        <taxon>Rhizophlyctidales</taxon>
        <taxon>Rhizophlyctidaceae</taxon>
        <taxon>Rhizophlyctis</taxon>
    </lineage>
</organism>
<evidence type="ECO:0000256" key="3">
    <source>
        <dbReference type="SAM" id="MobiDB-lite"/>
    </source>
</evidence>
<comment type="caution">
    <text evidence="6">The sequence shown here is derived from an EMBL/GenBank/DDBJ whole genome shotgun (WGS) entry which is preliminary data.</text>
</comment>
<reference evidence="6" key="1">
    <citation type="submission" date="2020-05" db="EMBL/GenBank/DDBJ databases">
        <title>Phylogenomic resolution of chytrid fungi.</title>
        <authorList>
            <person name="Stajich J.E."/>
            <person name="Amses K."/>
            <person name="Simmons R."/>
            <person name="Seto K."/>
            <person name="Myers J."/>
            <person name="Bonds A."/>
            <person name="Quandt C.A."/>
            <person name="Barry K."/>
            <person name="Liu P."/>
            <person name="Grigoriev I."/>
            <person name="Longcore J.E."/>
            <person name="James T.Y."/>
        </authorList>
    </citation>
    <scope>NUCLEOTIDE SEQUENCE</scope>
    <source>
        <strain evidence="6">JEL0318</strain>
    </source>
</reference>
<dbReference type="GO" id="GO:0005737">
    <property type="term" value="C:cytoplasm"/>
    <property type="evidence" value="ECO:0007669"/>
    <property type="project" value="TreeGrafter"/>
</dbReference>
<evidence type="ECO:0000313" key="6">
    <source>
        <dbReference type="EMBL" id="KAJ3046714.1"/>
    </source>
</evidence>
<dbReference type="InterPro" id="IPR037593">
    <property type="entry name" value="MIOS/Sea4"/>
</dbReference>